<organism evidence="2 3">
    <name type="scientific">Canavalia gladiata</name>
    <name type="common">Sword bean</name>
    <name type="synonym">Dolichos gladiatus</name>
    <dbReference type="NCBI Taxonomy" id="3824"/>
    <lineage>
        <taxon>Eukaryota</taxon>
        <taxon>Viridiplantae</taxon>
        <taxon>Streptophyta</taxon>
        <taxon>Embryophyta</taxon>
        <taxon>Tracheophyta</taxon>
        <taxon>Spermatophyta</taxon>
        <taxon>Magnoliopsida</taxon>
        <taxon>eudicotyledons</taxon>
        <taxon>Gunneridae</taxon>
        <taxon>Pentapetalae</taxon>
        <taxon>rosids</taxon>
        <taxon>fabids</taxon>
        <taxon>Fabales</taxon>
        <taxon>Fabaceae</taxon>
        <taxon>Papilionoideae</taxon>
        <taxon>50 kb inversion clade</taxon>
        <taxon>NPAAA clade</taxon>
        <taxon>indigoferoid/millettioid clade</taxon>
        <taxon>Phaseoleae</taxon>
        <taxon>Canavalia</taxon>
    </lineage>
</organism>
<feature type="compositionally biased region" description="Basic and acidic residues" evidence="1">
    <location>
        <begin position="35"/>
        <end position="49"/>
    </location>
</feature>
<dbReference type="Proteomes" id="UP001367508">
    <property type="component" value="Unassembled WGS sequence"/>
</dbReference>
<comment type="caution">
    <text evidence="2">The sequence shown here is derived from an EMBL/GenBank/DDBJ whole genome shotgun (WGS) entry which is preliminary data.</text>
</comment>
<evidence type="ECO:0000313" key="3">
    <source>
        <dbReference type="Proteomes" id="UP001367508"/>
    </source>
</evidence>
<reference evidence="2 3" key="1">
    <citation type="submission" date="2024-01" db="EMBL/GenBank/DDBJ databases">
        <title>The genomes of 5 underutilized Papilionoideae crops provide insights into root nodulation and disease resistanc.</title>
        <authorList>
            <person name="Jiang F."/>
        </authorList>
    </citation>
    <scope>NUCLEOTIDE SEQUENCE [LARGE SCALE GENOMIC DNA]</scope>
    <source>
        <strain evidence="2">LVBAO_FW01</strain>
        <tissue evidence="2">Leaves</tissue>
    </source>
</reference>
<dbReference type="EMBL" id="JAYMYQ010000003">
    <property type="protein sequence ID" value="KAK7344593.1"/>
    <property type="molecule type" value="Genomic_DNA"/>
</dbReference>
<evidence type="ECO:0000313" key="2">
    <source>
        <dbReference type="EMBL" id="KAK7344593.1"/>
    </source>
</evidence>
<proteinExistence type="predicted"/>
<dbReference type="AlphaFoldDB" id="A0AAN9M2M1"/>
<sequence length="81" mass="9245">MFASWLDTREPCTAPSLRGEEQFDQKARYKELMQRSERAQPGYARREADTYGSSTSKGVFCGSIKSGSTTMVITSRIEHWF</sequence>
<evidence type="ECO:0000256" key="1">
    <source>
        <dbReference type="SAM" id="MobiDB-lite"/>
    </source>
</evidence>
<name>A0AAN9M2M1_CANGL</name>
<feature type="region of interest" description="Disordered" evidence="1">
    <location>
        <begin position="35"/>
        <end position="54"/>
    </location>
</feature>
<accession>A0AAN9M2M1</accession>
<gene>
    <name evidence="2" type="ORF">VNO77_14382</name>
</gene>
<keyword evidence="3" id="KW-1185">Reference proteome</keyword>
<protein>
    <submittedName>
        <fullName evidence="2">Uncharacterized protein</fullName>
    </submittedName>
</protein>